<dbReference type="EMBL" id="CP050066">
    <property type="protein sequence ID" value="QIP08538.1"/>
    <property type="molecule type" value="Genomic_DNA"/>
</dbReference>
<organism evidence="2 3">
    <name type="scientific">Bradyrhizobium symbiodeficiens</name>
    <dbReference type="NCBI Taxonomy" id="1404367"/>
    <lineage>
        <taxon>Bacteria</taxon>
        <taxon>Pseudomonadati</taxon>
        <taxon>Pseudomonadota</taxon>
        <taxon>Alphaproteobacteria</taxon>
        <taxon>Hyphomicrobiales</taxon>
        <taxon>Nitrobacteraceae</taxon>
        <taxon>Bradyrhizobium</taxon>
    </lineage>
</organism>
<protein>
    <recommendedName>
        <fullName evidence="4">Tetratricopeptide repeat protein</fullName>
    </recommendedName>
</protein>
<dbReference type="Proteomes" id="UP000500895">
    <property type="component" value="Chromosome"/>
</dbReference>
<name>A0A6G9A7X3_9BRAD</name>
<accession>A0A6G9A7X3</accession>
<feature type="region of interest" description="Disordered" evidence="1">
    <location>
        <begin position="167"/>
        <end position="190"/>
    </location>
</feature>
<dbReference type="RefSeq" id="WP_166468626.1">
    <property type="nucleotide sequence ID" value="NZ_CP050066.2"/>
</dbReference>
<evidence type="ECO:0000313" key="3">
    <source>
        <dbReference type="Proteomes" id="UP000500895"/>
    </source>
</evidence>
<gene>
    <name evidence="2" type="ORF">HAV00_20760</name>
</gene>
<evidence type="ECO:0000256" key="1">
    <source>
        <dbReference type="SAM" id="MobiDB-lite"/>
    </source>
</evidence>
<dbReference type="AlphaFoldDB" id="A0A6G9A7X3"/>
<evidence type="ECO:0000313" key="2">
    <source>
        <dbReference type="EMBL" id="QIP08538.1"/>
    </source>
</evidence>
<proteinExistence type="predicted"/>
<reference evidence="2 3" key="1">
    <citation type="journal article" date="2020" name="Int. J. Syst. Evol. Microbiol.">
        <title>Description and complete genome sequences of Bradyrhizobium symbiodeficiens sp. nov., a non-symbiotic bacterium associated with legumes native to Canada.</title>
        <authorList>
            <person name="Bromfield E.S.P."/>
            <person name="Cloutier S."/>
            <person name="Nguyen H.D.T."/>
        </authorList>
    </citation>
    <scope>NUCLEOTIDE SEQUENCE [LARGE SCALE GENOMIC DNA]</scope>
    <source>
        <strain evidence="2 3">101S1MB</strain>
    </source>
</reference>
<evidence type="ECO:0008006" key="4">
    <source>
        <dbReference type="Google" id="ProtNLM"/>
    </source>
</evidence>
<sequence>MDQWGRGVSPDDIVASIEARFQLATGQDRYDLASQLNTFLTIAYRDEERLQLLDRVMKEFPDDVQLPMNKAEVYLHSSADFSEAVKWADVAIERANRQRCWQREALGFKARILLKFGRGDELSDLLEEIMALRLKKGALDVGRERDFVDRAPPGLIRKDVLDRYNEFRPKRETDSSADMPPRFEPPEEAL</sequence>